<sequence length="102" mass="11732">MNRHYLLEEKFGFKLRLEEEAMPLLSSLGIIFCKRLRMIPEGLKHISSLKMVKVETMVKDIGSVINIRTLKMLKAEILIHGMQVHRNSTVNPCLKECGPQNN</sequence>
<dbReference type="EMBL" id="KI393980">
    <property type="protein sequence ID" value="ERN05783.1"/>
    <property type="molecule type" value="Genomic_DNA"/>
</dbReference>
<dbReference type="Gramene" id="ERN05783">
    <property type="protein sequence ID" value="ERN05783"/>
    <property type="gene ID" value="AMTR_s00006p00254970"/>
</dbReference>
<organism evidence="1 2">
    <name type="scientific">Amborella trichopoda</name>
    <dbReference type="NCBI Taxonomy" id="13333"/>
    <lineage>
        <taxon>Eukaryota</taxon>
        <taxon>Viridiplantae</taxon>
        <taxon>Streptophyta</taxon>
        <taxon>Embryophyta</taxon>
        <taxon>Tracheophyta</taxon>
        <taxon>Spermatophyta</taxon>
        <taxon>Magnoliopsida</taxon>
        <taxon>Amborellales</taxon>
        <taxon>Amborellaceae</taxon>
        <taxon>Amborella</taxon>
    </lineage>
</organism>
<dbReference type="HOGENOM" id="CLU_2281180_0_0_1"/>
<reference evidence="2" key="1">
    <citation type="journal article" date="2013" name="Science">
        <title>The Amborella genome and the evolution of flowering plants.</title>
        <authorList>
            <consortium name="Amborella Genome Project"/>
        </authorList>
    </citation>
    <scope>NUCLEOTIDE SEQUENCE [LARGE SCALE GENOMIC DNA]</scope>
</reference>
<evidence type="ECO:0000313" key="2">
    <source>
        <dbReference type="Proteomes" id="UP000017836"/>
    </source>
</evidence>
<dbReference type="AlphaFoldDB" id="W1PCW0"/>
<evidence type="ECO:0000313" key="1">
    <source>
        <dbReference type="EMBL" id="ERN05783.1"/>
    </source>
</evidence>
<proteinExistence type="predicted"/>
<name>W1PCW0_AMBTC</name>
<gene>
    <name evidence="1" type="ORF">AMTR_s00006p00254970</name>
</gene>
<accession>W1PCW0</accession>
<protein>
    <submittedName>
        <fullName evidence="1">Uncharacterized protein</fullName>
    </submittedName>
</protein>
<keyword evidence="2" id="KW-1185">Reference proteome</keyword>
<dbReference type="Proteomes" id="UP000017836">
    <property type="component" value="Unassembled WGS sequence"/>
</dbReference>